<evidence type="ECO:0000256" key="7">
    <source>
        <dbReference type="ARBA" id="ARBA00023128"/>
    </source>
</evidence>
<keyword evidence="5 9" id="KW-0999">Mitochondrion inner membrane</keyword>
<evidence type="ECO:0000256" key="9">
    <source>
        <dbReference type="RuleBase" id="RU367038"/>
    </source>
</evidence>
<dbReference type="GO" id="GO:0042721">
    <property type="term" value="C:TIM22 mitochondrial import inner membrane insertion complex"/>
    <property type="evidence" value="ECO:0007669"/>
    <property type="project" value="UniProtKB-UniRule"/>
</dbReference>
<keyword evidence="11" id="KW-1185">Reference proteome</keyword>
<evidence type="ECO:0000256" key="8">
    <source>
        <dbReference type="ARBA" id="ARBA00023136"/>
    </source>
</evidence>
<evidence type="ECO:0000256" key="6">
    <source>
        <dbReference type="ARBA" id="ARBA00022989"/>
    </source>
</evidence>
<keyword evidence="9" id="KW-0653">Protein transport</keyword>
<gene>
    <name evidence="10" type="ORF">BCR44DRAFT_1388017</name>
</gene>
<accession>A0A1Y2HTV0</accession>
<evidence type="ECO:0000256" key="1">
    <source>
        <dbReference type="ARBA" id="ARBA00004448"/>
    </source>
</evidence>
<evidence type="ECO:0000256" key="3">
    <source>
        <dbReference type="ARBA" id="ARBA00020722"/>
    </source>
</evidence>
<evidence type="ECO:0000313" key="10">
    <source>
        <dbReference type="EMBL" id="ORZ38037.1"/>
    </source>
</evidence>
<proteinExistence type="inferred from homology"/>
<dbReference type="GO" id="GO:0045039">
    <property type="term" value="P:protein insertion into mitochondrial inner membrane"/>
    <property type="evidence" value="ECO:0007669"/>
    <property type="project" value="UniProtKB-UniRule"/>
</dbReference>
<keyword evidence="6 9" id="KW-1133">Transmembrane helix</keyword>
<dbReference type="GO" id="GO:0008320">
    <property type="term" value="F:protein transmembrane transporter activity"/>
    <property type="evidence" value="ECO:0007669"/>
    <property type="project" value="UniProtKB-UniRule"/>
</dbReference>
<dbReference type="STRING" id="765915.A0A1Y2HTV0"/>
<dbReference type="OrthoDB" id="75343at2759"/>
<dbReference type="PANTHER" id="PTHR14110:SF0">
    <property type="entry name" value="MITOCHONDRIAL IMPORT INNER MEMBRANE TRANSLOCASE SUBUNIT TIM22"/>
    <property type="match status" value="1"/>
</dbReference>
<dbReference type="Pfam" id="PF02466">
    <property type="entry name" value="Tim17"/>
    <property type="match status" value="1"/>
</dbReference>
<dbReference type="PANTHER" id="PTHR14110">
    <property type="entry name" value="MITOCHONDRIAL IMPORT INNER MEMBRANE TRANSLOCASE SUBUNIT TIM22"/>
    <property type="match status" value="1"/>
</dbReference>
<comment type="caution">
    <text evidence="9">Lacks conserved residue(s) required for the propagation of feature annotation.</text>
</comment>
<keyword evidence="4 9" id="KW-0812">Transmembrane</keyword>
<keyword evidence="9" id="KW-0813">Transport</keyword>
<dbReference type="EMBL" id="MCFL01000010">
    <property type="protein sequence ID" value="ORZ38037.1"/>
    <property type="molecule type" value="Genomic_DNA"/>
</dbReference>
<sequence length="163" mass="17158">MNGFSPDATDAAQFQQQQDVEKMLKAAWESCPVKAITSTGMGFIFGGAMGFFLSSIDFTSTTHIADKPFKEQLRIIGSEMKTRTVSSAKSLAVIGGIFSGVECGVESFRAKSDLYNGAIAGCITGGGLAARSMRNGPYGVLTGCAGFAAFSTAIDYYFKHGSD</sequence>
<dbReference type="InterPro" id="IPR039175">
    <property type="entry name" value="TIM22"/>
</dbReference>
<name>A0A1Y2HTV0_9FUNG</name>
<reference evidence="10 11" key="1">
    <citation type="submission" date="2016-07" db="EMBL/GenBank/DDBJ databases">
        <title>Pervasive Adenine N6-methylation of Active Genes in Fungi.</title>
        <authorList>
            <consortium name="DOE Joint Genome Institute"/>
            <person name="Mondo S.J."/>
            <person name="Dannebaum R.O."/>
            <person name="Kuo R.C."/>
            <person name="Labutti K."/>
            <person name="Haridas S."/>
            <person name="Kuo A."/>
            <person name="Salamov A."/>
            <person name="Ahrendt S.R."/>
            <person name="Lipzen A."/>
            <person name="Sullivan W."/>
            <person name="Andreopoulos W.B."/>
            <person name="Clum A."/>
            <person name="Lindquist E."/>
            <person name="Daum C."/>
            <person name="Ramamoorthy G.K."/>
            <person name="Gryganskyi A."/>
            <person name="Culley D."/>
            <person name="Magnuson J.K."/>
            <person name="James T.Y."/>
            <person name="O'Malley M.A."/>
            <person name="Stajich J.E."/>
            <person name="Spatafora J.W."/>
            <person name="Visel A."/>
            <person name="Grigoriev I.V."/>
        </authorList>
    </citation>
    <scope>NUCLEOTIDE SEQUENCE [LARGE SCALE GENOMIC DNA]</scope>
    <source>
        <strain evidence="10 11">PL171</strain>
    </source>
</reference>
<protein>
    <recommendedName>
        <fullName evidence="3 9">Mitochondrial import inner membrane translocase subunit TIM22</fullName>
    </recommendedName>
</protein>
<comment type="subcellular location">
    <subcellularLocation>
        <location evidence="1 9">Mitochondrion inner membrane</location>
        <topology evidence="1 9">Multi-pass membrane protein</topology>
    </subcellularLocation>
</comment>
<comment type="similarity">
    <text evidence="2 9">Belongs to the Tim17/Tim22/Tim23 family.</text>
</comment>
<dbReference type="Proteomes" id="UP000193411">
    <property type="component" value="Unassembled WGS sequence"/>
</dbReference>
<keyword evidence="7 9" id="KW-0496">Mitochondrion</keyword>
<feature type="transmembrane region" description="Helical" evidence="9">
    <location>
        <begin position="138"/>
        <end position="158"/>
    </location>
</feature>
<keyword evidence="8 9" id="KW-0472">Membrane</keyword>
<comment type="subunit">
    <text evidence="9">Component of the TIM22 complex.</text>
</comment>
<comment type="caution">
    <text evidence="10">The sequence shown here is derived from an EMBL/GenBank/DDBJ whole genome shotgun (WGS) entry which is preliminary data.</text>
</comment>
<evidence type="ECO:0000256" key="5">
    <source>
        <dbReference type="ARBA" id="ARBA00022792"/>
    </source>
</evidence>
<dbReference type="GO" id="GO:0030943">
    <property type="term" value="F:mitochondrion targeting sequence binding"/>
    <property type="evidence" value="ECO:0007669"/>
    <property type="project" value="TreeGrafter"/>
</dbReference>
<evidence type="ECO:0000256" key="4">
    <source>
        <dbReference type="ARBA" id="ARBA00022692"/>
    </source>
</evidence>
<dbReference type="AlphaFoldDB" id="A0A1Y2HTV0"/>
<keyword evidence="9" id="KW-0811">Translocation</keyword>
<organism evidence="10 11">
    <name type="scientific">Catenaria anguillulae PL171</name>
    <dbReference type="NCBI Taxonomy" id="765915"/>
    <lineage>
        <taxon>Eukaryota</taxon>
        <taxon>Fungi</taxon>
        <taxon>Fungi incertae sedis</taxon>
        <taxon>Blastocladiomycota</taxon>
        <taxon>Blastocladiomycetes</taxon>
        <taxon>Blastocladiales</taxon>
        <taxon>Catenariaceae</taxon>
        <taxon>Catenaria</taxon>
    </lineage>
</organism>
<evidence type="ECO:0000256" key="2">
    <source>
        <dbReference type="ARBA" id="ARBA00008444"/>
    </source>
</evidence>
<evidence type="ECO:0000313" key="11">
    <source>
        <dbReference type="Proteomes" id="UP000193411"/>
    </source>
</evidence>
<comment type="function">
    <text evidence="9">Essential core component of the TIM22 complex, a complex that mediates the import and insertion of multi-pass transmembrane proteins into the mitochondrial inner membrane. In the TIM22 complex, it constitutes the voltage-activated and signal-gated channel. Forms a twin-pore translocase that uses the membrane potential as external driving force in 2 voltage-dependent steps.</text>
</comment>